<evidence type="ECO:0000256" key="4">
    <source>
        <dbReference type="ARBA" id="ARBA00022448"/>
    </source>
</evidence>
<reference evidence="11 12" key="1">
    <citation type="submission" date="2015-09" db="EMBL/GenBank/DDBJ databases">
        <title>Genome sequence of Oxobacter pfennigii DSM 3222.</title>
        <authorList>
            <person name="Poehlein A."/>
            <person name="Bengelsdorf F.R."/>
            <person name="Schiel-Bengelsdorf B."/>
            <person name="Duerre P."/>
            <person name="Daniel R."/>
        </authorList>
    </citation>
    <scope>NUCLEOTIDE SEQUENCE [LARGE SCALE GENOMIC DNA]</scope>
    <source>
        <strain evidence="11 12">DSM 3222</strain>
    </source>
</reference>
<feature type="transmembrane region" description="Helical" evidence="10">
    <location>
        <begin position="398"/>
        <end position="420"/>
    </location>
</feature>
<evidence type="ECO:0000313" key="12">
    <source>
        <dbReference type="Proteomes" id="UP000050326"/>
    </source>
</evidence>
<proteinExistence type="inferred from homology"/>
<dbReference type="RefSeq" id="WP_054876485.1">
    <property type="nucleotide sequence ID" value="NZ_LKET01000051.1"/>
</dbReference>
<gene>
    <name evidence="11" type="primary">mepA_4</name>
    <name evidence="11" type="ORF">OXPF_34930</name>
</gene>
<keyword evidence="6 10" id="KW-0812">Transmembrane</keyword>
<feature type="transmembrane region" description="Helical" evidence="10">
    <location>
        <begin position="426"/>
        <end position="446"/>
    </location>
</feature>
<dbReference type="STRING" id="36849.OXPF_34930"/>
<comment type="similarity">
    <text evidence="2">Belongs to the multi antimicrobial extrusion (MATE) (TC 2.A.66.1) family. MepA subfamily.</text>
</comment>
<feature type="transmembrane region" description="Helical" evidence="10">
    <location>
        <begin position="106"/>
        <end position="126"/>
    </location>
</feature>
<feature type="transmembrane region" description="Helical" evidence="10">
    <location>
        <begin position="178"/>
        <end position="198"/>
    </location>
</feature>
<feature type="transmembrane region" description="Helical" evidence="10">
    <location>
        <begin position="63"/>
        <end position="85"/>
    </location>
</feature>
<dbReference type="InterPro" id="IPR045070">
    <property type="entry name" value="MATE_MepA-like"/>
</dbReference>
<evidence type="ECO:0000256" key="3">
    <source>
        <dbReference type="ARBA" id="ARBA00022106"/>
    </source>
</evidence>
<dbReference type="PATRIC" id="fig|36849.3.peg.3700"/>
<evidence type="ECO:0000256" key="1">
    <source>
        <dbReference type="ARBA" id="ARBA00004651"/>
    </source>
</evidence>
<dbReference type="Pfam" id="PF01554">
    <property type="entry name" value="MatE"/>
    <property type="match status" value="2"/>
</dbReference>
<evidence type="ECO:0000256" key="2">
    <source>
        <dbReference type="ARBA" id="ARBA00008417"/>
    </source>
</evidence>
<dbReference type="CDD" id="cd13143">
    <property type="entry name" value="MATE_MepA_like"/>
    <property type="match status" value="1"/>
</dbReference>
<dbReference type="OrthoDB" id="9811110at2"/>
<keyword evidence="9" id="KW-0046">Antibiotic resistance</keyword>
<dbReference type="PANTHER" id="PTHR43823:SF3">
    <property type="entry name" value="MULTIDRUG EXPORT PROTEIN MEPA"/>
    <property type="match status" value="1"/>
</dbReference>
<dbReference type="InterPro" id="IPR051327">
    <property type="entry name" value="MATE_MepA_subfamily"/>
</dbReference>
<comment type="subcellular location">
    <subcellularLocation>
        <location evidence="1">Cell membrane</location>
        <topology evidence="1">Multi-pass membrane protein</topology>
    </subcellularLocation>
</comment>
<evidence type="ECO:0000256" key="5">
    <source>
        <dbReference type="ARBA" id="ARBA00022475"/>
    </source>
</evidence>
<dbReference type="GO" id="GO:0015297">
    <property type="term" value="F:antiporter activity"/>
    <property type="evidence" value="ECO:0007669"/>
    <property type="project" value="InterPro"/>
</dbReference>
<feature type="transmembrane region" description="Helical" evidence="10">
    <location>
        <begin position="204"/>
        <end position="223"/>
    </location>
</feature>
<keyword evidence="8 10" id="KW-0472">Membrane</keyword>
<evidence type="ECO:0000256" key="10">
    <source>
        <dbReference type="SAM" id="Phobius"/>
    </source>
</evidence>
<keyword evidence="7 10" id="KW-1133">Transmembrane helix</keyword>
<dbReference type="AlphaFoldDB" id="A0A0P8W563"/>
<evidence type="ECO:0000256" key="6">
    <source>
        <dbReference type="ARBA" id="ARBA00022692"/>
    </source>
</evidence>
<feature type="transmembrane region" description="Helical" evidence="10">
    <location>
        <begin position="21"/>
        <end position="43"/>
    </location>
</feature>
<dbReference type="GO" id="GO:0042910">
    <property type="term" value="F:xenobiotic transmembrane transporter activity"/>
    <property type="evidence" value="ECO:0007669"/>
    <property type="project" value="InterPro"/>
</dbReference>
<feature type="transmembrane region" description="Helical" evidence="10">
    <location>
        <begin position="146"/>
        <end position="166"/>
    </location>
</feature>
<feature type="transmembrane region" description="Helical" evidence="10">
    <location>
        <begin position="329"/>
        <end position="351"/>
    </location>
</feature>
<evidence type="ECO:0000256" key="8">
    <source>
        <dbReference type="ARBA" id="ARBA00023136"/>
    </source>
</evidence>
<feature type="transmembrane region" description="Helical" evidence="10">
    <location>
        <begin position="286"/>
        <end position="308"/>
    </location>
</feature>
<feature type="transmembrane region" description="Helical" evidence="10">
    <location>
        <begin position="371"/>
        <end position="391"/>
    </location>
</feature>
<evidence type="ECO:0000256" key="7">
    <source>
        <dbReference type="ARBA" id="ARBA00022989"/>
    </source>
</evidence>
<accession>A0A0P8W563</accession>
<dbReference type="InterPro" id="IPR002528">
    <property type="entry name" value="MATE_fam"/>
</dbReference>
<dbReference type="NCBIfam" id="TIGR00797">
    <property type="entry name" value="matE"/>
    <property type="match status" value="1"/>
</dbReference>
<keyword evidence="12" id="KW-1185">Reference proteome</keyword>
<dbReference type="GO" id="GO:0046677">
    <property type="term" value="P:response to antibiotic"/>
    <property type="evidence" value="ECO:0007669"/>
    <property type="project" value="UniProtKB-KW"/>
</dbReference>
<evidence type="ECO:0000313" key="11">
    <source>
        <dbReference type="EMBL" id="KPU42733.1"/>
    </source>
</evidence>
<feature type="transmembrane region" description="Helical" evidence="10">
    <location>
        <begin position="244"/>
        <end position="266"/>
    </location>
</feature>
<dbReference type="InterPro" id="IPR048279">
    <property type="entry name" value="MdtK-like"/>
</dbReference>
<dbReference type="PANTHER" id="PTHR43823">
    <property type="entry name" value="SPORULATION PROTEIN YKVU"/>
    <property type="match status" value="1"/>
</dbReference>
<keyword evidence="5" id="KW-1003">Cell membrane</keyword>
<dbReference type="PIRSF" id="PIRSF006603">
    <property type="entry name" value="DinF"/>
    <property type="match status" value="1"/>
</dbReference>
<protein>
    <recommendedName>
        <fullName evidence="3">Multidrug export protein MepA</fullName>
    </recommendedName>
</protein>
<evidence type="ECO:0000256" key="9">
    <source>
        <dbReference type="ARBA" id="ARBA00023251"/>
    </source>
</evidence>
<organism evidence="11 12">
    <name type="scientific">Oxobacter pfennigii</name>
    <dbReference type="NCBI Taxonomy" id="36849"/>
    <lineage>
        <taxon>Bacteria</taxon>
        <taxon>Bacillati</taxon>
        <taxon>Bacillota</taxon>
        <taxon>Clostridia</taxon>
        <taxon>Eubacteriales</taxon>
        <taxon>Clostridiaceae</taxon>
        <taxon>Oxobacter</taxon>
    </lineage>
</organism>
<sequence>MNEEKRMNPKQERTLIMESMPVNKAIWTLAIPTMIASLIQVIYNMTDTFFIGKLNNPNMIAAISLTMPIFMIVQAFGNVFAIGGASLISRLLGKGEKENASQAGAVAFWSALCLCIIMSSIGFIFVEPILKFCGASSNTIVFAKEYLVIMLFGGPFIGMQMALGGLLRSEGATRESMIGMMTGAILNMVLDPIFILVLNTGVAGAAYATVIGNIFGFAYYIAFYIKKRSMISISPKYFSFNSKVYGEIFKIGIPASIGMILMSIGFTISNVFAASFGDDVVAANGVINRVTSISIMLTMALAQGCQPLMGYSYGARKYDRLLETIKRALVIGTIMSTSFAILFFIFSSVWIRVFINDAVVIDLGVRIIRAFVWAMPFLGIQMILMTMFQALGKTVESLIISLGRQGLFFIPALIILSSLWGFDGFIYAQPSSDILTTILSLTLFLAMRKKLHITSKEVS</sequence>
<comment type="caution">
    <text evidence="11">The sequence shown here is derived from an EMBL/GenBank/DDBJ whole genome shotgun (WGS) entry which is preliminary data.</text>
</comment>
<name>A0A0P8W563_9CLOT</name>
<dbReference type="Proteomes" id="UP000050326">
    <property type="component" value="Unassembled WGS sequence"/>
</dbReference>
<dbReference type="GO" id="GO:0005886">
    <property type="term" value="C:plasma membrane"/>
    <property type="evidence" value="ECO:0007669"/>
    <property type="project" value="UniProtKB-SubCell"/>
</dbReference>
<keyword evidence="4" id="KW-0813">Transport</keyword>
<dbReference type="EMBL" id="LKET01000051">
    <property type="protein sequence ID" value="KPU42733.1"/>
    <property type="molecule type" value="Genomic_DNA"/>
</dbReference>